<evidence type="ECO:0000313" key="2">
    <source>
        <dbReference type="EMBL" id="SFI02865.1"/>
    </source>
</evidence>
<keyword evidence="1" id="KW-1133">Transmembrane helix</keyword>
<feature type="transmembrane region" description="Helical" evidence="1">
    <location>
        <begin position="6"/>
        <end position="30"/>
    </location>
</feature>
<accession>A0A1I3EV22</accession>
<protein>
    <recommendedName>
        <fullName evidence="4">DUF2231 domain-containing protein</fullName>
    </recommendedName>
</protein>
<feature type="transmembrane region" description="Helical" evidence="1">
    <location>
        <begin position="42"/>
        <end position="61"/>
    </location>
</feature>
<sequence>MEINGLPLHALVVHAAVVLGPPAAPTGLLYATVPRWRDWLRWPLAVLEAVALASIWVAYLSGEQVAEANTYGGPLEPLLEEHEERAEVLRLSMTAFAIASFAAAWWHARTGVLRTVLSLLVGATAILTLAYVVLTGDAGAQIAWFGTHG</sequence>
<dbReference type="AlphaFoldDB" id="A0A1I3EV22"/>
<evidence type="ECO:0000313" key="3">
    <source>
        <dbReference type="Proteomes" id="UP000198649"/>
    </source>
</evidence>
<reference evidence="2 3" key="1">
    <citation type="submission" date="2016-10" db="EMBL/GenBank/DDBJ databases">
        <authorList>
            <person name="de Groot N.N."/>
        </authorList>
    </citation>
    <scope>NUCLEOTIDE SEQUENCE [LARGE SCALE GENOMIC DNA]</scope>
    <source>
        <strain evidence="2 3">CGMCC 1.11156</strain>
    </source>
</reference>
<dbReference type="EMBL" id="FOQG01000004">
    <property type="protein sequence ID" value="SFI02865.1"/>
    <property type="molecule type" value="Genomic_DNA"/>
</dbReference>
<name>A0A1I3EV22_9ACTN</name>
<evidence type="ECO:0008006" key="4">
    <source>
        <dbReference type="Google" id="ProtNLM"/>
    </source>
</evidence>
<keyword evidence="1" id="KW-0812">Transmembrane</keyword>
<keyword evidence="1" id="KW-0472">Membrane</keyword>
<dbReference type="RefSeq" id="WP_091111389.1">
    <property type="nucleotide sequence ID" value="NZ_BKAF01000019.1"/>
</dbReference>
<organism evidence="2 3">
    <name type="scientific">Nocardioides psychrotolerans</name>
    <dbReference type="NCBI Taxonomy" id="1005945"/>
    <lineage>
        <taxon>Bacteria</taxon>
        <taxon>Bacillati</taxon>
        <taxon>Actinomycetota</taxon>
        <taxon>Actinomycetes</taxon>
        <taxon>Propionibacteriales</taxon>
        <taxon>Nocardioidaceae</taxon>
        <taxon>Nocardioides</taxon>
    </lineage>
</organism>
<keyword evidence="3" id="KW-1185">Reference proteome</keyword>
<feature type="transmembrane region" description="Helical" evidence="1">
    <location>
        <begin position="88"/>
        <end position="108"/>
    </location>
</feature>
<dbReference type="OrthoDB" id="3830771at2"/>
<dbReference type="Proteomes" id="UP000198649">
    <property type="component" value="Unassembled WGS sequence"/>
</dbReference>
<proteinExistence type="predicted"/>
<dbReference type="STRING" id="1005945.SAMN05216561_10486"/>
<evidence type="ECO:0000256" key="1">
    <source>
        <dbReference type="SAM" id="Phobius"/>
    </source>
</evidence>
<feature type="transmembrane region" description="Helical" evidence="1">
    <location>
        <begin position="115"/>
        <end position="134"/>
    </location>
</feature>
<gene>
    <name evidence="2" type="ORF">SAMN05216561_10486</name>
</gene>